<organism evidence="2">
    <name type="scientific">Candidatus Atribacter allofermentans</name>
    <dbReference type="NCBI Taxonomy" id="1852833"/>
    <lineage>
        <taxon>Bacteria</taxon>
        <taxon>Pseudomonadati</taxon>
        <taxon>Atribacterota</taxon>
        <taxon>Atribacteria</taxon>
        <taxon>Atribacterales</taxon>
        <taxon>Atribacteraceae</taxon>
        <taxon>Atribacter</taxon>
    </lineage>
</organism>
<proteinExistence type="predicted"/>
<dbReference type="Pfam" id="PF14353">
    <property type="entry name" value="CpXC"/>
    <property type="match status" value="1"/>
</dbReference>
<dbReference type="Proteomes" id="UP000485569">
    <property type="component" value="Unassembled WGS sequence"/>
</dbReference>
<protein>
    <recommendedName>
        <fullName evidence="1">CpXC domain-containing protein</fullName>
    </recommendedName>
</protein>
<feature type="domain" description="CpXC" evidence="1">
    <location>
        <begin position="10"/>
        <end position="78"/>
    </location>
</feature>
<accession>A0A1V5SIQ9</accession>
<sequence>MSICEHIEFQCPSCNSSQTIEIWRSINTQENPELKKELFEGRINVFHCLECDFEGSLPVDLLYHDVENQFCVQFFPFEWILDDKFIQRFRFQDGNVVFVPQKDILSLPAYLRNFQITFNMNEMIRYIIFLEKVLQIGKNW</sequence>
<dbReference type="AlphaFoldDB" id="A0A1V5SIQ9"/>
<gene>
    <name evidence="2" type="ORF">BWY41_02088</name>
</gene>
<name>A0A1V5SIQ9_9BACT</name>
<dbReference type="InterPro" id="IPR025682">
    <property type="entry name" value="CpXC_dom"/>
</dbReference>
<reference evidence="2" key="1">
    <citation type="submission" date="2017-02" db="EMBL/GenBank/DDBJ databases">
        <title>Delving into the versatile metabolic prowess of the omnipresent phylum Bacteroidetes.</title>
        <authorList>
            <person name="Nobu M.K."/>
            <person name="Mei R."/>
            <person name="Narihiro T."/>
            <person name="Kuroda K."/>
            <person name="Liu W.-T."/>
        </authorList>
    </citation>
    <scope>NUCLEOTIDE SEQUENCE</scope>
    <source>
        <strain evidence="2">ADurb.Bin276</strain>
    </source>
</reference>
<evidence type="ECO:0000313" key="2">
    <source>
        <dbReference type="EMBL" id="OQA54436.1"/>
    </source>
</evidence>
<dbReference type="EMBL" id="MWBQ01000212">
    <property type="protein sequence ID" value="OQA54436.1"/>
    <property type="molecule type" value="Genomic_DNA"/>
</dbReference>
<comment type="caution">
    <text evidence="2">The sequence shown here is derived from an EMBL/GenBank/DDBJ whole genome shotgun (WGS) entry which is preliminary data.</text>
</comment>
<evidence type="ECO:0000259" key="1">
    <source>
        <dbReference type="Pfam" id="PF14353"/>
    </source>
</evidence>